<dbReference type="PANTHER" id="PTHR11920:SF335">
    <property type="entry name" value="GUANYLATE CYCLASE"/>
    <property type="match status" value="1"/>
</dbReference>
<evidence type="ECO:0000256" key="6">
    <source>
        <dbReference type="ARBA" id="ARBA00023239"/>
    </source>
</evidence>
<dbReference type="GO" id="GO:0035556">
    <property type="term" value="P:intracellular signal transduction"/>
    <property type="evidence" value="ECO:0007669"/>
    <property type="project" value="InterPro"/>
</dbReference>
<evidence type="ECO:0000256" key="7">
    <source>
        <dbReference type="SAM" id="Phobius"/>
    </source>
</evidence>
<evidence type="ECO:0000256" key="1">
    <source>
        <dbReference type="ARBA" id="ARBA00004370"/>
    </source>
</evidence>
<keyword evidence="4 7" id="KW-1133">Transmembrane helix</keyword>
<accession>A0A3B0SPG1</accession>
<dbReference type="SMART" id="SM00044">
    <property type="entry name" value="CYCc"/>
    <property type="match status" value="1"/>
</dbReference>
<organism evidence="9">
    <name type="scientific">hydrothermal vent metagenome</name>
    <dbReference type="NCBI Taxonomy" id="652676"/>
    <lineage>
        <taxon>unclassified sequences</taxon>
        <taxon>metagenomes</taxon>
        <taxon>ecological metagenomes</taxon>
    </lineage>
</organism>
<evidence type="ECO:0000256" key="5">
    <source>
        <dbReference type="ARBA" id="ARBA00023136"/>
    </source>
</evidence>
<evidence type="ECO:0000259" key="8">
    <source>
        <dbReference type="PROSITE" id="PS50125"/>
    </source>
</evidence>
<dbReference type="PROSITE" id="PS50125">
    <property type="entry name" value="GUANYLATE_CYCLASE_2"/>
    <property type="match status" value="1"/>
</dbReference>
<dbReference type="GO" id="GO:0004016">
    <property type="term" value="F:adenylate cyclase activity"/>
    <property type="evidence" value="ECO:0007669"/>
    <property type="project" value="UniProtKB-EC"/>
</dbReference>
<evidence type="ECO:0000313" key="9">
    <source>
        <dbReference type="EMBL" id="VAW04162.1"/>
    </source>
</evidence>
<dbReference type="Gene3D" id="6.10.250.780">
    <property type="match status" value="1"/>
</dbReference>
<evidence type="ECO:0000256" key="4">
    <source>
        <dbReference type="ARBA" id="ARBA00022989"/>
    </source>
</evidence>
<protein>
    <submittedName>
        <fullName evidence="9">Adenylate cyclase</fullName>
        <ecNumber evidence="9">4.6.1.1</ecNumber>
    </submittedName>
</protein>
<dbReference type="InterPro" id="IPR050401">
    <property type="entry name" value="Cyclic_nucleotide_synthase"/>
</dbReference>
<gene>
    <name evidence="9" type="ORF">MNBD_ALPHA04-2417</name>
</gene>
<dbReference type="GO" id="GO:0000166">
    <property type="term" value="F:nucleotide binding"/>
    <property type="evidence" value="ECO:0007669"/>
    <property type="project" value="UniProtKB-KW"/>
</dbReference>
<dbReference type="CDD" id="cd07302">
    <property type="entry name" value="CHD"/>
    <property type="match status" value="1"/>
</dbReference>
<feature type="transmembrane region" description="Helical" evidence="7">
    <location>
        <begin position="89"/>
        <end position="109"/>
    </location>
</feature>
<dbReference type="InterPro" id="IPR029787">
    <property type="entry name" value="Nucleotide_cyclase"/>
</dbReference>
<feature type="transmembrane region" description="Helical" evidence="7">
    <location>
        <begin position="57"/>
        <end position="77"/>
    </location>
</feature>
<reference evidence="9" key="1">
    <citation type="submission" date="2018-06" db="EMBL/GenBank/DDBJ databases">
        <authorList>
            <person name="Zhirakovskaya E."/>
        </authorList>
    </citation>
    <scope>NUCLEOTIDE SEQUENCE</scope>
</reference>
<dbReference type="EMBL" id="UOEF01000393">
    <property type="protein sequence ID" value="VAW04162.1"/>
    <property type="molecule type" value="Genomic_DNA"/>
</dbReference>
<dbReference type="GO" id="GO:0009190">
    <property type="term" value="P:cyclic nucleotide biosynthetic process"/>
    <property type="evidence" value="ECO:0007669"/>
    <property type="project" value="InterPro"/>
</dbReference>
<sequence length="430" mass="47463">MALLNRFEDIADEKAYLKTERLSRRTATRVLLAIIALLYLVYAALNPSFFPDQDMTPYHITTGVMILILATAFYLTGTKYYLERRLFDVALFVASALAIIILTAIMAGMKEDVGGAFRQMARANLNALYVYNSIIFVANFRYFFFSVLTLTAVYVGYLLIAAVPLFTIAAVVAYLAVYLSFALFVNWVIDEHAREVFATEKELNLERRKSENLLYRVLPKSVAKRLRAGESVADSFANVSVIFVDIVDSSLLAKRLSPTQLVEELNHFFLLADECADYHGVEKVKTIGDAYLAVAGGTASGGSGADAAVNFGRDLIAQMIKQSEKRGRAIQLRIGIHSGPVVGGVVGSNRLAYDYWGDTMNIASRIQHAAEPNGLAVSAATREQCQTCSDFELEEVLSLKGGGETKIHRLKIPDLKVSEDLSRYESLTGR</sequence>
<dbReference type="AlphaFoldDB" id="A0A3B0SPG1"/>
<feature type="domain" description="Guanylate cyclase" evidence="8">
    <location>
        <begin position="240"/>
        <end position="367"/>
    </location>
</feature>
<proteinExistence type="predicted"/>
<dbReference type="GO" id="GO:0016020">
    <property type="term" value="C:membrane"/>
    <property type="evidence" value="ECO:0007669"/>
    <property type="project" value="UniProtKB-SubCell"/>
</dbReference>
<dbReference type="PANTHER" id="PTHR11920">
    <property type="entry name" value="GUANYLYL CYCLASE"/>
    <property type="match status" value="1"/>
</dbReference>
<feature type="transmembrane region" description="Helical" evidence="7">
    <location>
        <begin position="26"/>
        <end position="45"/>
    </location>
</feature>
<dbReference type="SUPFAM" id="SSF55073">
    <property type="entry name" value="Nucleotide cyclase"/>
    <property type="match status" value="1"/>
</dbReference>
<name>A0A3B0SPG1_9ZZZZ</name>
<evidence type="ECO:0000256" key="3">
    <source>
        <dbReference type="ARBA" id="ARBA00022741"/>
    </source>
</evidence>
<keyword evidence="3" id="KW-0547">Nucleotide-binding</keyword>
<comment type="subcellular location">
    <subcellularLocation>
        <location evidence="1">Membrane</location>
    </subcellularLocation>
</comment>
<dbReference type="InterPro" id="IPR001054">
    <property type="entry name" value="A/G_cyclase"/>
</dbReference>
<keyword evidence="2 7" id="KW-0812">Transmembrane</keyword>
<dbReference type="Pfam" id="PF00211">
    <property type="entry name" value="Guanylate_cyc"/>
    <property type="match status" value="1"/>
</dbReference>
<evidence type="ECO:0000256" key="2">
    <source>
        <dbReference type="ARBA" id="ARBA00022692"/>
    </source>
</evidence>
<feature type="transmembrane region" description="Helical" evidence="7">
    <location>
        <begin position="129"/>
        <end position="150"/>
    </location>
</feature>
<dbReference type="Gene3D" id="3.30.70.1230">
    <property type="entry name" value="Nucleotide cyclase"/>
    <property type="match status" value="1"/>
</dbReference>
<dbReference type="EC" id="4.6.1.1" evidence="9"/>
<keyword evidence="5 7" id="KW-0472">Membrane</keyword>
<feature type="transmembrane region" description="Helical" evidence="7">
    <location>
        <begin position="157"/>
        <end position="189"/>
    </location>
</feature>
<keyword evidence="6 9" id="KW-0456">Lyase</keyword>